<feature type="compositionally biased region" description="Low complexity" evidence="1">
    <location>
        <begin position="372"/>
        <end position="386"/>
    </location>
</feature>
<gene>
    <name evidence="3" type="ORF">CORC01_11642</name>
</gene>
<protein>
    <recommendedName>
        <fullName evidence="5">Zn(2)-C6 fungal-type domain-containing protein</fullName>
    </recommendedName>
</protein>
<dbReference type="RefSeq" id="XP_022470252.1">
    <property type="nucleotide sequence ID" value="XM_022623264.1"/>
</dbReference>
<keyword evidence="4" id="KW-1185">Reference proteome</keyword>
<feature type="compositionally biased region" description="Polar residues" evidence="1">
    <location>
        <begin position="331"/>
        <end position="347"/>
    </location>
</feature>
<evidence type="ECO:0000313" key="3">
    <source>
        <dbReference type="EMBL" id="OHE93085.1"/>
    </source>
</evidence>
<evidence type="ECO:0000256" key="2">
    <source>
        <dbReference type="SAM" id="SignalP"/>
    </source>
</evidence>
<feature type="region of interest" description="Disordered" evidence="1">
    <location>
        <begin position="295"/>
        <end position="415"/>
    </location>
</feature>
<feature type="compositionally biased region" description="Low complexity" evidence="1">
    <location>
        <begin position="295"/>
        <end position="320"/>
    </location>
</feature>
<organism evidence="3 4">
    <name type="scientific">Colletotrichum orchidophilum</name>
    <dbReference type="NCBI Taxonomy" id="1209926"/>
    <lineage>
        <taxon>Eukaryota</taxon>
        <taxon>Fungi</taxon>
        <taxon>Dikarya</taxon>
        <taxon>Ascomycota</taxon>
        <taxon>Pezizomycotina</taxon>
        <taxon>Sordariomycetes</taxon>
        <taxon>Hypocreomycetidae</taxon>
        <taxon>Glomerellales</taxon>
        <taxon>Glomerellaceae</taxon>
        <taxon>Colletotrichum</taxon>
    </lineage>
</organism>
<dbReference type="Proteomes" id="UP000176998">
    <property type="component" value="Unassembled WGS sequence"/>
</dbReference>
<evidence type="ECO:0000313" key="4">
    <source>
        <dbReference type="Proteomes" id="UP000176998"/>
    </source>
</evidence>
<sequence>MASNQNQWPNWRRNYWFVLLGLSPADGQDMAAMNPMPPNYRSAPSNTASDPAQEQQMGSAMGPIHPPPGGFAGPSDPAMGPTTGPANGAAGQQIPQSMPKVVESGGKPESVTLSPSSRASSSTPQPSAPQATIKKRTPLPNAPTKRPAQNSSATQDAGHPSTPAPNQPATSASAPAPAAVRHPAHPAAAAAAAAVAPAAQQPQRQICRCNWCMKKHHGGRTLAAKTVKEHMRAQEVERIGSPQEAQCERCAKGHHECIIKGANSPCSVCMRMSEKCSFTGSSVRVREMEKRARLAQQQEEQALAAAAAAAHQADQQPEQESTPEEEGAVNETPNGTVVLGQQAQQPVVNGEEEEENDDEDDDEEDEDDGPGSRSSASESKPWASSMSPPPAEDDSVPDLKRRRVESPPAAETTDS</sequence>
<feature type="region of interest" description="Disordered" evidence="1">
    <location>
        <begin position="29"/>
        <end position="185"/>
    </location>
</feature>
<dbReference type="EMBL" id="MJBS01000129">
    <property type="protein sequence ID" value="OHE93085.1"/>
    <property type="molecule type" value="Genomic_DNA"/>
</dbReference>
<evidence type="ECO:0000256" key="1">
    <source>
        <dbReference type="SAM" id="MobiDB-lite"/>
    </source>
</evidence>
<dbReference type="AlphaFoldDB" id="A0A1G4AVF6"/>
<feature type="compositionally biased region" description="Low complexity" evidence="1">
    <location>
        <begin position="114"/>
        <end position="132"/>
    </location>
</feature>
<name>A0A1G4AVF6_9PEZI</name>
<reference evidence="3 4" key="1">
    <citation type="submission" date="2016-09" db="EMBL/GenBank/DDBJ databases">
        <authorList>
            <person name="Capua I."/>
            <person name="De Benedictis P."/>
            <person name="Joannis T."/>
            <person name="Lombin L.H."/>
            <person name="Cattoli G."/>
        </authorList>
    </citation>
    <scope>NUCLEOTIDE SEQUENCE [LARGE SCALE GENOMIC DNA]</scope>
    <source>
        <strain evidence="3 4">IMI 309357</strain>
    </source>
</reference>
<accession>A0A1G4AVF6</accession>
<feature type="chain" id="PRO_5009602181" description="Zn(2)-C6 fungal-type domain-containing protein" evidence="2">
    <location>
        <begin position="28"/>
        <end position="415"/>
    </location>
</feature>
<evidence type="ECO:0008006" key="5">
    <source>
        <dbReference type="Google" id="ProtNLM"/>
    </source>
</evidence>
<feature type="compositionally biased region" description="Acidic residues" evidence="1">
    <location>
        <begin position="350"/>
        <end position="369"/>
    </location>
</feature>
<comment type="caution">
    <text evidence="3">The sequence shown here is derived from an EMBL/GenBank/DDBJ whole genome shotgun (WGS) entry which is preliminary data.</text>
</comment>
<feature type="compositionally biased region" description="Low complexity" evidence="1">
    <location>
        <begin position="77"/>
        <end position="91"/>
    </location>
</feature>
<proteinExistence type="predicted"/>
<feature type="signal peptide" evidence="2">
    <location>
        <begin position="1"/>
        <end position="27"/>
    </location>
</feature>
<dbReference type="GeneID" id="34564774"/>
<keyword evidence="2" id="KW-0732">Signal</keyword>
<dbReference type="OrthoDB" id="4850822at2759"/>
<feature type="compositionally biased region" description="Low complexity" evidence="1">
    <location>
        <begin position="167"/>
        <end position="185"/>
    </location>
</feature>
<feature type="compositionally biased region" description="Polar residues" evidence="1">
    <location>
        <begin position="42"/>
        <end position="58"/>
    </location>
</feature>